<accession>A0A0E2Z6R9</accession>
<keyword evidence="5" id="KW-0255">Endonuclease</keyword>
<dbReference type="GO" id="GO:0004519">
    <property type="term" value="F:endonuclease activity"/>
    <property type="evidence" value="ECO:0007669"/>
    <property type="project" value="UniProtKB-KW"/>
</dbReference>
<dbReference type="GO" id="GO:0009307">
    <property type="term" value="P:DNA restriction-modification system"/>
    <property type="evidence" value="ECO:0007669"/>
    <property type="project" value="UniProtKB-KW"/>
</dbReference>
<dbReference type="AlphaFoldDB" id="A0A0E2Z6R9"/>
<keyword evidence="5" id="KW-0378">Hydrolase</keyword>
<dbReference type="PANTHER" id="PTHR30408">
    <property type="entry name" value="TYPE-1 RESTRICTION ENZYME ECOKI SPECIFICITY PROTEIN"/>
    <property type="match status" value="1"/>
</dbReference>
<dbReference type="SUPFAM" id="SSF116734">
    <property type="entry name" value="DNA methylase specificity domain"/>
    <property type="match status" value="2"/>
</dbReference>
<dbReference type="PANTHER" id="PTHR30408:SF13">
    <property type="entry name" value="TYPE I RESTRICTION ENZYME HINDI SPECIFICITY SUBUNIT"/>
    <property type="match status" value="1"/>
</dbReference>
<evidence type="ECO:0000256" key="3">
    <source>
        <dbReference type="ARBA" id="ARBA00023125"/>
    </source>
</evidence>
<keyword evidence="2" id="KW-0680">Restriction system</keyword>
<evidence type="ECO:0000259" key="4">
    <source>
        <dbReference type="Pfam" id="PF01420"/>
    </source>
</evidence>
<organism evidence="5 6">
    <name type="scientific">Nitrosococcus oceani C-27</name>
    <dbReference type="NCBI Taxonomy" id="314279"/>
    <lineage>
        <taxon>Bacteria</taxon>
        <taxon>Pseudomonadati</taxon>
        <taxon>Pseudomonadota</taxon>
        <taxon>Gammaproteobacteria</taxon>
        <taxon>Chromatiales</taxon>
        <taxon>Chromatiaceae</taxon>
        <taxon>Nitrosococcus</taxon>
    </lineage>
</organism>
<dbReference type="CDD" id="cd17278">
    <property type="entry name" value="RMtype1_S_LdeBORF1052P-TRD2-CR2"/>
    <property type="match status" value="1"/>
</dbReference>
<proteinExistence type="inferred from homology"/>
<evidence type="ECO:0000256" key="2">
    <source>
        <dbReference type="ARBA" id="ARBA00022747"/>
    </source>
</evidence>
<dbReference type="InterPro" id="IPR052021">
    <property type="entry name" value="Type-I_RS_S_subunit"/>
</dbReference>
<dbReference type="OrthoDB" id="9798929at2"/>
<comment type="similarity">
    <text evidence="1">Belongs to the type-I restriction system S methylase family.</text>
</comment>
<evidence type="ECO:0000256" key="1">
    <source>
        <dbReference type="ARBA" id="ARBA00010923"/>
    </source>
</evidence>
<reference evidence="5 6" key="1">
    <citation type="submission" date="2014-07" db="EMBL/GenBank/DDBJ databases">
        <title>Comparative analysis of Nitrosococcus oceani genome inventories of strains from Pacific and Atlantic gyres.</title>
        <authorList>
            <person name="Lim C.K."/>
            <person name="Wang L."/>
            <person name="Sayavedra-Soto L.A."/>
            <person name="Klotz M.G."/>
        </authorList>
    </citation>
    <scope>NUCLEOTIDE SEQUENCE [LARGE SCALE GENOMIC DNA]</scope>
    <source>
        <strain evidence="5 6">C-27</strain>
    </source>
</reference>
<dbReference type="Proteomes" id="UP000028839">
    <property type="component" value="Unassembled WGS sequence"/>
</dbReference>
<dbReference type="HOGENOM" id="CLU_021095_2_2_6"/>
<protein>
    <submittedName>
        <fullName evidence="5">Restriction endonuclease</fullName>
    </submittedName>
</protein>
<evidence type="ECO:0000313" key="5">
    <source>
        <dbReference type="EMBL" id="KFI19205.1"/>
    </source>
</evidence>
<dbReference type="InterPro" id="IPR044946">
    <property type="entry name" value="Restrct_endonuc_typeI_TRD_sf"/>
</dbReference>
<dbReference type="GO" id="GO:0003677">
    <property type="term" value="F:DNA binding"/>
    <property type="evidence" value="ECO:0007669"/>
    <property type="project" value="UniProtKB-KW"/>
</dbReference>
<evidence type="ECO:0000313" key="6">
    <source>
        <dbReference type="Proteomes" id="UP000028839"/>
    </source>
</evidence>
<comment type="caution">
    <text evidence="5">The sequence shown here is derived from an EMBL/GenBank/DDBJ whole genome shotgun (WGS) entry which is preliminary data.</text>
</comment>
<keyword evidence="3" id="KW-0238">DNA-binding</keyword>
<name>A0A0E2Z6R9_9GAMM</name>
<feature type="domain" description="Type I restriction modification DNA specificity" evidence="4">
    <location>
        <begin position="4"/>
        <end position="192"/>
    </location>
</feature>
<dbReference type="Gene3D" id="3.90.220.20">
    <property type="entry name" value="DNA methylase specificity domains"/>
    <property type="match status" value="2"/>
</dbReference>
<dbReference type="InterPro" id="IPR000055">
    <property type="entry name" value="Restrct_endonuc_typeI_TRD"/>
</dbReference>
<dbReference type="Pfam" id="PF01420">
    <property type="entry name" value="Methylase_S"/>
    <property type="match status" value="2"/>
</dbReference>
<sequence>MSCEWPLVTLSKLIEIKHGWAFKGKHMAESVIKGPIVVAIGNFDYSGGFRFSSTRIKRYTEDYPKEYQLQPGDVLLAMTCQTPGGEILGLPGIIPEDDEVYLHNQRLGKLIVKEPKKVWAPFLYWVFLSYDFNRYLAGSATGTKILHTSPNKITSYETRIPPINLQQSIANILWSISDKISLNHQINQILEQMAQAIFKSWFVDFEPVKAKIAALKAGGSQEDALLAAMQAISGKSSEQLTRLQAEQPEQYAQLRTTAELFPSAMQDSELGEIPEGWSCRALDDIAKYKNGLALQKFRPENENDYLPVVKIAQLKKGYADGEEKASPNINPECIIDNGDVVFSWSGSLLVDTWCGGRAALNQHLFKVTSETHPKWLYYHFTQHHLEDFQRIAADKAVTMGHIKREHLKRALCAIPCEQLISDAGNSLRNILEKQIELRLESITLSTLRDTLLPKLLSGELSISDAESRVSEMDVSACTEDSLL</sequence>
<feature type="domain" description="Type I restriction modification DNA specificity" evidence="4">
    <location>
        <begin position="274"/>
        <end position="409"/>
    </location>
</feature>
<keyword evidence="5" id="KW-0540">Nuclease</keyword>
<gene>
    <name evidence="5" type="ORF">IB75_09605</name>
</gene>
<dbReference type="EMBL" id="JPGN01000060">
    <property type="protein sequence ID" value="KFI19205.1"/>
    <property type="molecule type" value="Genomic_DNA"/>
</dbReference>